<dbReference type="GO" id="GO:0004016">
    <property type="term" value="F:adenylate cyclase activity"/>
    <property type="evidence" value="ECO:0007669"/>
    <property type="project" value="TreeGrafter"/>
</dbReference>
<evidence type="ECO:0000313" key="6">
    <source>
        <dbReference type="Proteomes" id="UP000318720"/>
    </source>
</evidence>
<protein>
    <recommendedName>
        <fullName evidence="4">Orc1-like AAA ATPase domain-containing protein</fullName>
    </recommendedName>
</protein>
<name>A0AAE8W9S9_9ACTN</name>
<keyword evidence="2" id="KW-0067">ATP-binding</keyword>
<dbReference type="PANTHER" id="PTHR16305:SF35">
    <property type="entry name" value="TRANSCRIPTIONAL ACTIVATOR DOMAIN"/>
    <property type="match status" value="1"/>
</dbReference>
<organism evidence="5 6">
    <name type="scientific">Streptomyces ipomoeae</name>
    <dbReference type="NCBI Taxonomy" id="103232"/>
    <lineage>
        <taxon>Bacteria</taxon>
        <taxon>Bacillati</taxon>
        <taxon>Actinomycetota</taxon>
        <taxon>Actinomycetes</taxon>
        <taxon>Kitasatosporales</taxon>
        <taxon>Streptomycetaceae</taxon>
        <taxon>Streptomyces</taxon>
    </lineage>
</organism>
<dbReference type="InterPro" id="IPR041664">
    <property type="entry name" value="AAA_16"/>
</dbReference>
<dbReference type="PANTHER" id="PTHR16305">
    <property type="entry name" value="TESTICULAR SOLUBLE ADENYLYL CYCLASE"/>
    <property type="match status" value="1"/>
</dbReference>
<evidence type="ECO:0000259" key="4">
    <source>
        <dbReference type="Pfam" id="PF13191"/>
    </source>
</evidence>
<dbReference type="Proteomes" id="UP000318720">
    <property type="component" value="Unassembled WGS sequence"/>
</dbReference>
<evidence type="ECO:0000256" key="3">
    <source>
        <dbReference type="SAM" id="MobiDB-lite"/>
    </source>
</evidence>
<sequence>MSADLTPPAGRSRTEKPWPHQGHDELLVEREQACEQLQAALSGLVEGRSAAIRVLGVPGSGRSALLRWTASLAEQSGIRVMYGRGSAQETRLRYGVTQQLLGSAYHRARPVSEARAGQQAPNGRALTADLCRTFLRAARERSLLVVVDDLEWADPWSRNLLDALSRRLRQAPMLLVTGAGPGSLQQAASGVTEVGAETVELRPLSTSGIRTVLERAHGGPVDDAFVEAAARITRGNPKVLCAAVVPLARGPLTGSPGTLAELTWRAGDAAGKQVSELLDTLPDDLVLLLRAIVVCGRELPPALVCQLAGLRTLPASRAITLLRAAGLLAPGEPWTASDEETAARVLAGLACDGREELYAAAAQLGHRAAIEDEKLARLLLGTRRTGHPWAVQALRGAACASRNRGDDAASARYLRRALNEDLDQGEQAQLLLELGAAEMAESPHAGDTPLVQVIMDTANGVIAPQQLGAIDLLYAKGVEAVATRLADQDTPAVEPTSHATLWPIELTAAQDQSHDQLLERLLDSSPAAAVAGRPVRAALTAWRLMLRGRAADRSQELARLALHQSQGDSSLFAARIMASRVLVVHGRYDEALAGLNAVLAETSQQYMEAVHARALEARAWTYLRCVRLKEAELDLNLVRERLSAHRWHPSVSLRFTTLEVVLGVYRSQFGAARQLAEAATPVAEWDATGWPGLLFARGCARLGEGDTAGATADLEECGRRLLHKQIVHPNFISWRYFAAVTRHVCGDADAATRLAEEHQRLSSAWDTPSAVGTVALGIALASDRELGGDALVRAAQAVSRPDELPSAPELAAWTAGLLSARTSTVPDIGVDPGCRSAVR</sequence>
<dbReference type="SUPFAM" id="SSF48452">
    <property type="entry name" value="TPR-like"/>
    <property type="match status" value="1"/>
</dbReference>
<dbReference type="RefSeq" id="WP_141580469.1">
    <property type="nucleotide sequence ID" value="NZ_SPAZ01000022.1"/>
</dbReference>
<evidence type="ECO:0000256" key="2">
    <source>
        <dbReference type="ARBA" id="ARBA00022840"/>
    </source>
</evidence>
<keyword evidence="1" id="KW-0547">Nucleotide-binding</keyword>
<gene>
    <name evidence="5" type="ORF">Sipo8835_01695</name>
</gene>
<feature type="region of interest" description="Disordered" evidence="3">
    <location>
        <begin position="1"/>
        <end position="20"/>
    </location>
</feature>
<proteinExistence type="predicted"/>
<dbReference type="EMBL" id="SPAZ01000022">
    <property type="protein sequence ID" value="TQE39643.1"/>
    <property type="molecule type" value="Genomic_DNA"/>
</dbReference>
<dbReference type="Pfam" id="PF13191">
    <property type="entry name" value="AAA_16"/>
    <property type="match status" value="1"/>
</dbReference>
<dbReference type="InterPro" id="IPR027417">
    <property type="entry name" value="P-loop_NTPase"/>
</dbReference>
<dbReference type="GO" id="GO:0005524">
    <property type="term" value="F:ATP binding"/>
    <property type="evidence" value="ECO:0007669"/>
    <property type="project" value="UniProtKB-KW"/>
</dbReference>
<dbReference type="SUPFAM" id="SSF52540">
    <property type="entry name" value="P-loop containing nucleoside triphosphate hydrolases"/>
    <property type="match status" value="1"/>
</dbReference>
<dbReference type="GO" id="GO:0005737">
    <property type="term" value="C:cytoplasm"/>
    <property type="evidence" value="ECO:0007669"/>
    <property type="project" value="TreeGrafter"/>
</dbReference>
<comment type="caution">
    <text evidence="5">The sequence shown here is derived from an EMBL/GenBank/DDBJ whole genome shotgun (WGS) entry which is preliminary data.</text>
</comment>
<reference evidence="5 6" key="1">
    <citation type="submission" date="2019-03" db="EMBL/GenBank/DDBJ databases">
        <title>Comparative genomic analyses of the sweetpotato soil rot pathogen, Streptomyces ipomoeae.</title>
        <authorList>
            <person name="Ruschel Soares N."/>
            <person name="Badger J.H."/>
            <person name="Huguet-Tapia J.C."/>
            <person name="Clark C.A."/>
            <person name="Pettis G.S."/>
        </authorList>
    </citation>
    <scope>NUCLEOTIDE SEQUENCE [LARGE SCALE GENOMIC DNA]</scope>
    <source>
        <strain evidence="5 6">88-35</strain>
    </source>
</reference>
<evidence type="ECO:0000256" key="1">
    <source>
        <dbReference type="ARBA" id="ARBA00022741"/>
    </source>
</evidence>
<dbReference type="AlphaFoldDB" id="A0AAE8W9S9"/>
<dbReference type="Gene3D" id="3.40.50.300">
    <property type="entry name" value="P-loop containing nucleotide triphosphate hydrolases"/>
    <property type="match status" value="1"/>
</dbReference>
<feature type="domain" description="Orc1-like AAA ATPase" evidence="4">
    <location>
        <begin position="27"/>
        <end position="176"/>
    </location>
</feature>
<evidence type="ECO:0000313" key="5">
    <source>
        <dbReference type="EMBL" id="TQE39643.1"/>
    </source>
</evidence>
<accession>A0AAE8W9S9</accession>
<dbReference type="InterPro" id="IPR011990">
    <property type="entry name" value="TPR-like_helical_dom_sf"/>
</dbReference>